<accession>A0ABM1MQE7</accession>
<dbReference type="InterPro" id="IPR009060">
    <property type="entry name" value="UBA-like_sf"/>
</dbReference>
<dbReference type="Proteomes" id="UP000695000">
    <property type="component" value="Unplaced"/>
</dbReference>
<dbReference type="CDD" id="cd14348">
    <property type="entry name" value="UBA_p47"/>
    <property type="match status" value="1"/>
</dbReference>
<feature type="domain" description="UBX" evidence="2">
    <location>
        <begin position="283"/>
        <end position="359"/>
    </location>
</feature>
<feature type="region of interest" description="Disordered" evidence="1">
    <location>
        <begin position="238"/>
        <end position="266"/>
    </location>
</feature>
<dbReference type="Gene3D" id="3.10.20.90">
    <property type="entry name" value="Phosphatidylinositol 3-kinase Catalytic Subunit, Chain A, domain 1"/>
    <property type="match status" value="1"/>
</dbReference>
<keyword evidence="4" id="KW-1185">Reference proteome</keyword>
<protein>
    <submittedName>
        <fullName evidence="5">NSFL1 cofactor p47</fullName>
    </submittedName>
</protein>
<organism evidence="4 5">
    <name type="scientific">Nicrophorus vespilloides</name>
    <name type="common">Boreal carrion beetle</name>
    <dbReference type="NCBI Taxonomy" id="110193"/>
    <lineage>
        <taxon>Eukaryota</taxon>
        <taxon>Metazoa</taxon>
        <taxon>Ecdysozoa</taxon>
        <taxon>Arthropoda</taxon>
        <taxon>Hexapoda</taxon>
        <taxon>Insecta</taxon>
        <taxon>Pterygota</taxon>
        <taxon>Neoptera</taxon>
        <taxon>Endopterygota</taxon>
        <taxon>Coleoptera</taxon>
        <taxon>Polyphaga</taxon>
        <taxon>Staphyliniformia</taxon>
        <taxon>Silphidae</taxon>
        <taxon>Nicrophorinae</taxon>
        <taxon>Nicrophorus</taxon>
    </lineage>
</organism>
<sequence length="361" mass="40047">MSGNDEKIEHFRSITGVNEERARFYLEAASWTLEMALASFYDADADSQSDVEVIDQPSDTEPTTPLAKPKPEKKKVNSKFATIHTLNNSSDEEEDGQAFYAGGSEHSGQQVLGPKKKDIVADMFKSVKEHGVEVLDNQASGSSAFRGTGYKLGQTSDDTETVPGAPVPSKPVQVTLKLWKEGFSIDDGALRMYTDPANQEFLTSVRRGEIPTELRRDVSEVHVSMEDHRMETFAKKSERFSRKAFSGQGHTLGSPTPPTIGAPLDEDRNVNESHARENLHVDSNQPTTNLQIRLADGTRLVGQFNHQHTIEQIRSFIVTARPQYEMRSFALLTSFPPKELQDKQTIVDAGILNSAIIQKLT</sequence>
<name>A0ABM1MQE7_NICVS</name>
<reference evidence="5" key="1">
    <citation type="submission" date="2025-08" db="UniProtKB">
        <authorList>
            <consortium name="RefSeq"/>
        </authorList>
    </citation>
    <scope>IDENTIFICATION</scope>
    <source>
        <tissue evidence="5">Whole Larva</tissue>
    </source>
</reference>
<feature type="region of interest" description="Disordered" evidence="1">
    <location>
        <begin position="48"/>
        <end position="77"/>
    </location>
</feature>
<dbReference type="PROSITE" id="PS50033">
    <property type="entry name" value="UBX"/>
    <property type="match status" value="1"/>
</dbReference>
<dbReference type="Pfam" id="PF00789">
    <property type="entry name" value="UBX"/>
    <property type="match status" value="1"/>
</dbReference>
<dbReference type="SMART" id="SM00166">
    <property type="entry name" value="UBX"/>
    <property type="match status" value="1"/>
</dbReference>
<dbReference type="InterPro" id="IPR029071">
    <property type="entry name" value="Ubiquitin-like_domsf"/>
</dbReference>
<evidence type="ECO:0000259" key="3">
    <source>
        <dbReference type="PROSITE" id="PS51399"/>
    </source>
</evidence>
<dbReference type="PROSITE" id="PS51399">
    <property type="entry name" value="SEP"/>
    <property type="match status" value="1"/>
</dbReference>
<evidence type="ECO:0000256" key="1">
    <source>
        <dbReference type="SAM" id="MobiDB-lite"/>
    </source>
</evidence>
<dbReference type="Gene3D" id="3.30.420.210">
    <property type="entry name" value="SEP domain"/>
    <property type="match status" value="1"/>
</dbReference>
<evidence type="ECO:0000259" key="2">
    <source>
        <dbReference type="PROSITE" id="PS50033"/>
    </source>
</evidence>
<dbReference type="SUPFAM" id="SSF46934">
    <property type="entry name" value="UBA-like"/>
    <property type="match status" value="1"/>
</dbReference>
<dbReference type="CDD" id="cd01770">
    <property type="entry name" value="UBX_UBXN2"/>
    <property type="match status" value="1"/>
</dbReference>
<evidence type="ECO:0000313" key="5">
    <source>
        <dbReference type="RefSeq" id="XP_017776797.1"/>
    </source>
</evidence>
<dbReference type="PANTHER" id="PTHR23333:SF20">
    <property type="entry name" value="NSFL1 COFACTOR P47"/>
    <property type="match status" value="1"/>
</dbReference>
<dbReference type="Gene3D" id="1.10.8.10">
    <property type="entry name" value="DNA helicase RuvA subunit, C-terminal domain"/>
    <property type="match status" value="1"/>
</dbReference>
<feature type="domain" description="SEP" evidence="3">
    <location>
        <begin position="171"/>
        <end position="234"/>
    </location>
</feature>
<dbReference type="Pfam" id="PF08059">
    <property type="entry name" value="SEP"/>
    <property type="match status" value="1"/>
</dbReference>
<dbReference type="Pfam" id="PF14555">
    <property type="entry name" value="UBA_4"/>
    <property type="match status" value="1"/>
</dbReference>
<gene>
    <name evidence="5" type="primary">LOC108562838</name>
</gene>
<proteinExistence type="predicted"/>
<dbReference type="PANTHER" id="PTHR23333">
    <property type="entry name" value="UBX DOMAIN CONTAINING PROTEIN"/>
    <property type="match status" value="1"/>
</dbReference>
<dbReference type="SMART" id="SM00553">
    <property type="entry name" value="SEP"/>
    <property type="match status" value="1"/>
</dbReference>
<dbReference type="SUPFAM" id="SSF102848">
    <property type="entry name" value="NSFL1 (p97 ATPase) cofactor p47, SEP domain"/>
    <property type="match status" value="1"/>
</dbReference>
<dbReference type="RefSeq" id="XP_017776797.1">
    <property type="nucleotide sequence ID" value="XM_017921308.1"/>
</dbReference>
<evidence type="ECO:0000313" key="4">
    <source>
        <dbReference type="Proteomes" id="UP000695000"/>
    </source>
</evidence>
<dbReference type="SUPFAM" id="SSF54236">
    <property type="entry name" value="Ubiquitin-like"/>
    <property type="match status" value="1"/>
</dbReference>
<dbReference type="InterPro" id="IPR036241">
    <property type="entry name" value="NSFL1C_SEP_dom_sf"/>
</dbReference>
<dbReference type="InterPro" id="IPR012989">
    <property type="entry name" value="SEP_domain"/>
</dbReference>
<dbReference type="GeneID" id="108562838"/>
<dbReference type="InterPro" id="IPR001012">
    <property type="entry name" value="UBX_dom"/>
</dbReference>